<dbReference type="SUPFAM" id="SSF48097">
    <property type="entry name" value="Regulator of G-protein signaling, RGS"/>
    <property type="match status" value="1"/>
</dbReference>
<protein>
    <submittedName>
        <fullName evidence="1">Uncharacterized protein</fullName>
    </submittedName>
</protein>
<dbReference type="Proteomes" id="UP001214628">
    <property type="component" value="Chromosome 2"/>
</dbReference>
<sequence length="152" mass="17330">MPTLLEVLEQLTVPPIDLEGFLRFTAVHGESDALEFYLDVIEHERHCAIYLAQSHGNESKLEMGAWRSHPSDSKIDPEFDEQLTPMKLETQIAMFDLVMNAQRIDQLYLQSGSAQEILLPDTLKKGIDWLGEAHAMSGNPHELMTLFRLPRE</sequence>
<accession>A0AAF0FEU7</accession>
<proteinExistence type="predicted"/>
<gene>
    <name evidence="1" type="ORF">MPSI1_002018</name>
</gene>
<evidence type="ECO:0000313" key="1">
    <source>
        <dbReference type="EMBL" id="WFD43357.1"/>
    </source>
</evidence>
<dbReference type="EMBL" id="CP118376">
    <property type="protein sequence ID" value="WFD43357.1"/>
    <property type="molecule type" value="Genomic_DNA"/>
</dbReference>
<evidence type="ECO:0000313" key="2">
    <source>
        <dbReference type="Proteomes" id="UP001214628"/>
    </source>
</evidence>
<dbReference type="InterPro" id="IPR036305">
    <property type="entry name" value="RGS_sf"/>
</dbReference>
<name>A0AAF0FEU7_9BASI</name>
<keyword evidence="2" id="KW-1185">Reference proteome</keyword>
<dbReference type="AlphaFoldDB" id="A0AAF0FEU7"/>
<reference evidence="1" key="1">
    <citation type="submission" date="2023-02" db="EMBL/GenBank/DDBJ databases">
        <title>Mating type loci evolution in Malassezia.</title>
        <authorList>
            <person name="Coelho M.A."/>
        </authorList>
    </citation>
    <scope>NUCLEOTIDE SEQUENCE</scope>
    <source>
        <strain evidence="1">CBS 14136</strain>
    </source>
</reference>
<organism evidence="1 2">
    <name type="scientific">Malassezia psittaci</name>
    <dbReference type="NCBI Taxonomy" id="1821823"/>
    <lineage>
        <taxon>Eukaryota</taxon>
        <taxon>Fungi</taxon>
        <taxon>Dikarya</taxon>
        <taxon>Basidiomycota</taxon>
        <taxon>Ustilaginomycotina</taxon>
        <taxon>Malasseziomycetes</taxon>
        <taxon>Malasseziales</taxon>
        <taxon>Malasseziaceae</taxon>
        <taxon>Malassezia</taxon>
    </lineage>
</organism>